<dbReference type="Pfam" id="PF01177">
    <property type="entry name" value="Asp_Glu_race"/>
    <property type="match status" value="1"/>
</dbReference>
<dbReference type="GeneID" id="87908184"/>
<dbReference type="Gene3D" id="3.40.50.12500">
    <property type="match status" value="1"/>
</dbReference>
<dbReference type="RefSeq" id="XP_062746503.1">
    <property type="nucleotide sequence ID" value="XM_062888277.1"/>
</dbReference>
<keyword evidence="3" id="KW-1185">Reference proteome</keyword>
<comment type="similarity">
    <text evidence="1">Belongs to the HyuE racemase family.</text>
</comment>
<dbReference type="EMBL" id="JAFFHA010000004">
    <property type="protein sequence ID" value="KAK4657530.1"/>
    <property type="molecule type" value="Genomic_DNA"/>
</dbReference>
<proteinExistence type="inferred from homology"/>
<evidence type="ECO:0000313" key="3">
    <source>
        <dbReference type="Proteomes" id="UP001323405"/>
    </source>
</evidence>
<dbReference type="InterPro" id="IPR053714">
    <property type="entry name" value="Iso_Racemase_Enz_sf"/>
</dbReference>
<comment type="caution">
    <text evidence="2">The sequence shown here is derived from an EMBL/GenBank/DDBJ whole genome shotgun (WGS) entry which is preliminary data.</text>
</comment>
<sequence length="294" mass="31979">MGNFTQHESLDLAGVVILRIHLDFGNHLDISRDYDTTATMSTAFVRRTTKILILNPNSSASMTHGVEEAIRGINLPLSTEIYTYTAPPASPASINDGDDVQQSADVVLRNLQETGILKEYDAVLVACYSVHPLVHLIQENWPHLAVTGIFEASIVTSLSLLPYQDNWGIVTTGKFWEKHLSDGVHHFVGSENSNSRFAGVETTGLNAGDFHGGVDPVVVRQKLCEATKRLLDRGVQAVVMGCAGMAGLEDIIRSVATEGRGEEAGKKLLVIDGVKAGVGLLEQMVRNKRMFQRS</sequence>
<evidence type="ECO:0000256" key="1">
    <source>
        <dbReference type="ARBA" id="ARBA00038414"/>
    </source>
</evidence>
<dbReference type="InterPro" id="IPR015942">
    <property type="entry name" value="Asp/Glu/hydantoin_racemase"/>
</dbReference>
<protein>
    <submittedName>
        <fullName evidence="2">Protein dcg1</fullName>
    </submittedName>
</protein>
<dbReference type="PANTHER" id="PTHR28047:SF5">
    <property type="entry name" value="PROTEIN DCG1"/>
    <property type="match status" value="1"/>
</dbReference>
<dbReference type="Proteomes" id="UP001323405">
    <property type="component" value="Unassembled WGS sequence"/>
</dbReference>
<accession>A0ABR0GP14</accession>
<dbReference type="PANTHER" id="PTHR28047">
    <property type="entry name" value="PROTEIN DCG1"/>
    <property type="match status" value="1"/>
</dbReference>
<reference evidence="2 3" key="1">
    <citation type="journal article" date="2023" name="bioRxiv">
        <title>High-quality genome assemblies of four members of thePodospora anserinaspecies complex.</title>
        <authorList>
            <person name="Ament-Velasquez S.L."/>
            <person name="Vogan A.A."/>
            <person name="Wallerman O."/>
            <person name="Hartmann F."/>
            <person name="Gautier V."/>
            <person name="Silar P."/>
            <person name="Giraud T."/>
            <person name="Johannesson H."/>
        </authorList>
    </citation>
    <scope>NUCLEOTIDE SEQUENCE [LARGE SCALE GENOMIC DNA]</scope>
    <source>
        <strain evidence="2 3">CBS 415.72m</strain>
    </source>
</reference>
<name>A0ABR0GP14_9PEZI</name>
<gene>
    <name evidence="2" type="primary">DCG1</name>
    <name evidence="2" type="ORF">QC762_213920</name>
</gene>
<evidence type="ECO:0000313" key="2">
    <source>
        <dbReference type="EMBL" id="KAK4657530.1"/>
    </source>
</evidence>
<organism evidence="2 3">
    <name type="scientific">Podospora pseudocomata</name>
    <dbReference type="NCBI Taxonomy" id="2093779"/>
    <lineage>
        <taxon>Eukaryota</taxon>
        <taxon>Fungi</taxon>
        <taxon>Dikarya</taxon>
        <taxon>Ascomycota</taxon>
        <taxon>Pezizomycotina</taxon>
        <taxon>Sordariomycetes</taxon>
        <taxon>Sordariomycetidae</taxon>
        <taxon>Sordariales</taxon>
        <taxon>Podosporaceae</taxon>
        <taxon>Podospora</taxon>
    </lineage>
</organism>
<dbReference type="InterPro" id="IPR052186">
    <property type="entry name" value="Hydantoin_racemase-like"/>
</dbReference>